<dbReference type="Proteomes" id="UP000653045">
    <property type="component" value="Unassembled WGS sequence"/>
</dbReference>
<feature type="transmembrane region" description="Helical" evidence="1">
    <location>
        <begin position="63"/>
        <end position="81"/>
    </location>
</feature>
<dbReference type="PANTHER" id="PTHR40448:SF1">
    <property type="entry name" value="TWO-COMPONENT SENSOR HISTIDINE KINASE"/>
    <property type="match status" value="1"/>
</dbReference>
<keyword evidence="1" id="KW-0812">Transmembrane</keyword>
<feature type="domain" description="Sensor histidine kinase NatK-like C-terminal" evidence="2">
    <location>
        <begin position="343"/>
        <end position="442"/>
    </location>
</feature>
<dbReference type="InterPro" id="IPR036890">
    <property type="entry name" value="HATPase_C_sf"/>
</dbReference>
<feature type="transmembrane region" description="Helical" evidence="1">
    <location>
        <begin position="38"/>
        <end position="57"/>
    </location>
</feature>
<dbReference type="SUPFAM" id="SSF55874">
    <property type="entry name" value="ATPase domain of HSP90 chaperone/DNA topoisomerase II/histidine kinase"/>
    <property type="match status" value="1"/>
</dbReference>
<dbReference type="InterPro" id="IPR032834">
    <property type="entry name" value="NatK-like_C"/>
</dbReference>
<name>A0ABS0ZJ70_9STRE</name>
<dbReference type="PANTHER" id="PTHR40448">
    <property type="entry name" value="TWO-COMPONENT SENSOR HISTIDINE KINASE"/>
    <property type="match status" value="1"/>
</dbReference>
<organism evidence="3 4">
    <name type="scientific">Streptococcus pacificus</name>
    <dbReference type="NCBI Taxonomy" id="2740577"/>
    <lineage>
        <taxon>Bacteria</taxon>
        <taxon>Bacillati</taxon>
        <taxon>Bacillota</taxon>
        <taxon>Bacilli</taxon>
        <taxon>Lactobacillales</taxon>
        <taxon>Streptococcaceae</taxon>
        <taxon>Streptococcus</taxon>
    </lineage>
</organism>
<comment type="caution">
    <text evidence="3">The sequence shown here is derived from an EMBL/GenBank/DDBJ whole genome shotgun (WGS) entry which is preliminary data.</text>
</comment>
<keyword evidence="1" id="KW-1133">Transmembrane helix</keyword>
<evidence type="ECO:0000256" key="1">
    <source>
        <dbReference type="SAM" id="Phobius"/>
    </source>
</evidence>
<reference evidence="3 4" key="1">
    <citation type="journal article" date="2021" name="Int. J. Syst. Evol. Microbiol.">
        <title>Streptococcus vicugnae sp. nov., isolated from faeces of alpacas (Vicugna pacos) and cattle (Bos taurus), Streptococcus zalophi sp. nov., and Streptococcus pacificus sp. nov., isolated from respiratory tract of California sea lions (Zalophus californianus).</title>
        <authorList>
            <person name="Volokhov D.V."/>
            <person name="Zagorodnyaya T.A."/>
            <person name="Shen Z."/>
            <person name="Blom J."/>
            <person name="Furtak V.A."/>
            <person name="Eisenberg T."/>
            <person name="Fan P."/>
            <person name="Jeong K.C."/>
            <person name="Gao Y."/>
            <person name="Zhang S."/>
            <person name="Amselle M."/>
        </authorList>
    </citation>
    <scope>NUCLEOTIDE SEQUENCE [LARGE SCALE GENOMIC DNA]</scope>
    <source>
        <strain evidence="3 4">CSL7591</strain>
    </source>
</reference>
<feature type="transmembrane region" description="Helical" evidence="1">
    <location>
        <begin position="195"/>
        <end position="213"/>
    </location>
</feature>
<dbReference type="Gene3D" id="3.30.565.10">
    <property type="entry name" value="Histidine kinase-like ATPase, C-terminal domain"/>
    <property type="match status" value="1"/>
</dbReference>
<evidence type="ECO:0000259" key="2">
    <source>
        <dbReference type="Pfam" id="PF14501"/>
    </source>
</evidence>
<keyword evidence="4" id="KW-1185">Reference proteome</keyword>
<accession>A0ABS0ZJ70</accession>
<dbReference type="EMBL" id="JAENBO010000003">
    <property type="protein sequence ID" value="MBJ8326066.1"/>
    <property type="molecule type" value="Genomic_DNA"/>
</dbReference>
<gene>
    <name evidence="3" type="ORF">JHK62_05205</name>
</gene>
<sequence>MENFIPTFMFVVFPFISLSFDFILFSKINKRVLTWRELLFAFLLRFPIAGLILVLIKLTQVNIFVYFDYPLYMVIISFLFLRPLPKSLLIFYGLFPPTLYIIFNNAFSFFILPIFGLNEDLLEKRIWNIIVNAIVVFICLMFLRWLRYDFSRYKTQPLDVNSIKLFYLTNWLMVLYHIVFGILNFMDFEKNVSTIIYRELIVIIYLIFFMGLINQMDRRLREQVQEQLSFQKDLQLKGMENYNKQIEGLYKDIRSFRHDYINLLTTLRLGIESEDINQVKSIYSSVLKDSDLDFKNHKYDLGRLVNINNPALKSLLATKFIQATEKHFLVTIDVPEVIEPQKMDLIDFVTVVSILCDNAIEAKPQEISIAFFSSANKQLFIVENTIKEERMDISRLYDYGVSTKGKGRGIGLYNVMKIIERYPNVSLKTSAQNYCFSQVLEIYQ</sequence>
<feature type="transmembrane region" description="Helical" evidence="1">
    <location>
        <begin position="88"/>
        <end position="114"/>
    </location>
</feature>
<evidence type="ECO:0000313" key="3">
    <source>
        <dbReference type="EMBL" id="MBJ8326066.1"/>
    </source>
</evidence>
<keyword evidence="1" id="KW-0472">Membrane</keyword>
<proteinExistence type="predicted"/>
<feature type="transmembrane region" description="Helical" evidence="1">
    <location>
        <begin position="165"/>
        <end position="183"/>
    </location>
</feature>
<dbReference type="RefSeq" id="WP_199575709.1">
    <property type="nucleotide sequence ID" value="NZ_JAENBO010000003.1"/>
</dbReference>
<feature type="transmembrane region" description="Helical" evidence="1">
    <location>
        <begin position="126"/>
        <end position="145"/>
    </location>
</feature>
<dbReference type="Pfam" id="PF14501">
    <property type="entry name" value="HATPase_c_5"/>
    <property type="match status" value="1"/>
</dbReference>
<evidence type="ECO:0000313" key="4">
    <source>
        <dbReference type="Proteomes" id="UP000653045"/>
    </source>
</evidence>
<feature type="transmembrane region" description="Helical" evidence="1">
    <location>
        <begin position="6"/>
        <end position="26"/>
    </location>
</feature>
<protein>
    <submittedName>
        <fullName evidence="3">GHKL domain-containing protein</fullName>
    </submittedName>
</protein>